<dbReference type="STRING" id="1041930.Mtc_1318"/>
<accession>H8IAH5</accession>
<dbReference type="KEGG" id="mez:Mtc_1318"/>
<organism evidence="1 2">
    <name type="scientific">Methanocella conradii (strain DSM 24694 / JCM 17849 / CGMCC 1.5162 / HZ254)</name>
    <dbReference type="NCBI Taxonomy" id="1041930"/>
    <lineage>
        <taxon>Archaea</taxon>
        <taxon>Methanobacteriati</taxon>
        <taxon>Methanobacteriota</taxon>
        <taxon>Stenosarchaea group</taxon>
        <taxon>Methanomicrobia</taxon>
        <taxon>Methanocellales</taxon>
        <taxon>Methanocellaceae</taxon>
        <taxon>Methanocella</taxon>
    </lineage>
</organism>
<dbReference type="eggNOG" id="arCOG03473">
    <property type="taxonomic scope" value="Archaea"/>
</dbReference>
<sequence>MGHTPLKNVRREWTHLYNIRGLSPDLSPSKLGRLLSFIGENRRMQESVFKALANGSELVYDLSTVYTRSENISIAEKGYNKEHLYFPQLNIALFCSVDRGMPTRDPGDPGERARR</sequence>
<dbReference type="EMBL" id="CP003243">
    <property type="protein sequence ID" value="AFD00072.1"/>
    <property type="molecule type" value="Genomic_DNA"/>
</dbReference>
<dbReference type="Proteomes" id="UP000005233">
    <property type="component" value="Chromosome"/>
</dbReference>
<proteinExistence type="predicted"/>
<dbReference type="HOGENOM" id="CLU_2103493_0_0_2"/>
<evidence type="ECO:0000313" key="2">
    <source>
        <dbReference type="Proteomes" id="UP000005233"/>
    </source>
</evidence>
<gene>
    <name evidence="1" type="ordered locus">Mtc_1318</name>
</gene>
<reference evidence="1 2" key="1">
    <citation type="journal article" date="2012" name="J. Bacteriol.">
        <title>Complete genome sequence of a thermophilic methanogen, Methanocella conradii HZ254, isolated from Chinese rice field soil.</title>
        <authorList>
            <person name="Lu Z."/>
            <person name="Lu Y."/>
        </authorList>
    </citation>
    <scope>NUCLEOTIDE SEQUENCE [LARGE SCALE GENOMIC DNA]</scope>
    <source>
        <strain evidence="2">DSM 24694 / JCM 17849 / CGMCC 1.5162 / HZ254</strain>
    </source>
</reference>
<keyword evidence="2" id="KW-1185">Reference proteome</keyword>
<name>H8IAH5_METCZ</name>
<dbReference type="AlphaFoldDB" id="H8IAH5"/>
<evidence type="ECO:0000313" key="1">
    <source>
        <dbReference type="EMBL" id="AFD00072.1"/>
    </source>
</evidence>
<protein>
    <submittedName>
        <fullName evidence="1">Uncharacterized protein</fullName>
    </submittedName>
</protein>